<keyword evidence="7 8" id="KW-0472">Membrane</keyword>
<evidence type="ECO:0000256" key="8">
    <source>
        <dbReference type="SAM" id="Phobius"/>
    </source>
</evidence>
<keyword evidence="3" id="KW-1003">Cell membrane</keyword>
<evidence type="ECO:0000256" key="1">
    <source>
        <dbReference type="ARBA" id="ARBA00004651"/>
    </source>
</evidence>
<evidence type="ECO:0000256" key="6">
    <source>
        <dbReference type="ARBA" id="ARBA00022989"/>
    </source>
</evidence>
<dbReference type="CDD" id="cd06579">
    <property type="entry name" value="TM_PBP1_transp_AraH_like"/>
    <property type="match status" value="1"/>
</dbReference>
<dbReference type="GO" id="GO:0022857">
    <property type="term" value="F:transmembrane transporter activity"/>
    <property type="evidence" value="ECO:0007669"/>
    <property type="project" value="InterPro"/>
</dbReference>
<dbReference type="STRING" id="411945.GA0061102_100980"/>
<keyword evidence="10" id="KW-1185">Reference proteome</keyword>
<keyword evidence="4" id="KW-0997">Cell inner membrane</keyword>
<feature type="transmembrane region" description="Helical" evidence="8">
    <location>
        <begin position="91"/>
        <end position="121"/>
    </location>
</feature>
<accession>A0A1C3V6P8</accession>
<reference evidence="10" key="1">
    <citation type="submission" date="2016-08" db="EMBL/GenBank/DDBJ databases">
        <authorList>
            <person name="Varghese N."/>
            <person name="Submissions Spin"/>
        </authorList>
    </citation>
    <scope>NUCLEOTIDE SEQUENCE [LARGE SCALE GENOMIC DNA]</scope>
    <source>
        <strain evidence="10">HAMBI 2971</strain>
    </source>
</reference>
<feature type="transmembrane region" description="Helical" evidence="8">
    <location>
        <begin position="252"/>
        <end position="271"/>
    </location>
</feature>
<dbReference type="GO" id="GO:0005886">
    <property type="term" value="C:plasma membrane"/>
    <property type="evidence" value="ECO:0007669"/>
    <property type="project" value="UniProtKB-SubCell"/>
</dbReference>
<organism evidence="9 10">
    <name type="scientific">Rhizobium miluonense</name>
    <dbReference type="NCBI Taxonomy" id="411945"/>
    <lineage>
        <taxon>Bacteria</taxon>
        <taxon>Pseudomonadati</taxon>
        <taxon>Pseudomonadota</taxon>
        <taxon>Alphaproteobacteria</taxon>
        <taxon>Hyphomicrobiales</taxon>
        <taxon>Rhizobiaceae</taxon>
        <taxon>Rhizobium/Agrobacterium group</taxon>
        <taxon>Rhizobium</taxon>
    </lineage>
</organism>
<evidence type="ECO:0000256" key="2">
    <source>
        <dbReference type="ARBA" id="ARBA00022448"/>
    </source>
</evidence>
<gene>
    <name evidence="9" type="ORF">GA0061102_100980</name>
</gene>
<evidence type="ECO:0000313" key="9">
    <source>
        <dbReference type="EMBL" id="SCB23496.1"/>
    </source>
</evidence>
<keyword evidence="2" id="KW-0813">Transport</keyword>
<feature type="transmembrane region" description="Helical" evidence="8">
    <location>
        <begin position="60"/>
        <end position="79"/>
    </location>
</feature>
<evidence type="ECO:0000256" key="4">
    <source>
        <dbReference type="ARBA" id="ARBA00022519"/>
    </source>
</evidence>
<feature type="transmembrane region" description="Helical" evidence="8">
    <location>
        <begin position="278"/>
        <end position="297"/>
    </location>
</feature>
<dbReference type="PANTHER" id="PTHR32196:SF21">
    <property type="entry name" value="ABC TRANSPORTER PERMEASE PROTEIN YPHD-RELATED"/>
    <property type="match status" value="1"/>
</dbReference>
<dbReference type="EMBL" id="FMAH01000009">
    <property type="protein sequence ID" value="SCB23496.1"/>
    <property type="molecule type" value="Genomic_DNA"/>
</dbReference>
<evidence type="ECO:0000256" key="3">
    <source>
        <dbReference type="ARBA" id="ARBA00022475"/>
    </source>
</evidence>
<dbReference type="RefSeq" id="WP_092846737.1">
    <property type="nucleotide sequence ID" value="NZ_FMAH01000009.1"/>
</dbReference>
<feature type="transmembrane region" description="Helical" evidence="8">
    <location>
        <begin position="133"/>
        <end position="155"/>
    </location>
</feature>
<dbReference type="Pfam" id="PF02653">
    <property type="entry name" value="BPD_transp_2"/>
    <property type="match status" value="1"/>
</dbReference>
<dbReference type="PANTHER" id="PTHR32196">
    <property type="entry name" value="ABC TRANSPORTER PERMEASE PROTEIN YPHD-RELATED-RELATED"/>
    <property type="match status" value="1"/>
</dbReference>
<dbReference type="OrthoDB" id="6384190at2"/>
<evidence type="ECO:0000256" key="5">
    <source>
        <dbReference type="ARBA" id="ARBA00022692"/>
    </source>
</evidence>
<feature type="transmembrane region" description="Helical" evidence="8">
    <location>
        <begin position="224"/>
        <end position="246"/>
    </location>
</feature>
<keyword evidence="5 8" id="KW-0812">Transmembrane</keyword>
<proteinExistence type="predicted"/>
<keyword evidence="6 8" id="KW-1133">Transmembrane helix</keyword>
<protein>
    <submittedName>
        <fullName evidence="9">Ribose transport system permease protein</fullName>
    </submittedName>
</protein>
<feature type="transmembrane region" description="Helical" evidence="8">
    <location>
        <begin position="26"/>
        <end position="48"/>
    </location>
</feature>
<feature type="transmembrane region" description="Helical" evidence="8">
    <location>
        <begin position="175"/>
        <end position="193"/>
    </location>
</feature>
<dbReference type="InterPro" id="IPR001851">
    <property type="entry name" value="ABC_transp_permease"/>
</dbReference>
<comment type="subcellular location">
    <subcellularLocation>
        <location evidence="1">Cell membrane</location>
        <topology evidence="1">Multi-pass membrane protein</topology>
    </subcellularLocation>
</comment>
<dbReference type="AlphaFoldDB" id="A0A1C3V6P8"/>
<sequence length="329" mass="33595">MTNSVTEGKVHMASLNYRWPKIDAQLLGLAAFYAGLVVIFSFSTPMFLSWSNGVNILSNITVLGIVALGQMLVIVSGGFDLSVSGTAPLGAVAYVILCNAGMPIPAAILSVLALGMLVGVINGILVNKIDISPLIATLGTLSVTGGLALTISRGVTIPMNDLAAGFLSEFAFSRVSWYVIVLLFISAFAHVLMRYTVLGRMIYAVGGNADASRLAGIRVEGVSIAVYTASAVLAALAGIVVSSQLLVGSANVGADLALSTVTAVVLGGASLMGGVGTVGGTLMGVLILGTIANGMALMMVPSFYQQMANGGILLLAVGLGKLREKRATK</sequence>
<dbReference type="Proteomes" id="UP000199435">
    <property type="component" value="Unassembled WGS sequence"/>
</dbReference>
<evidence type="ECO:0000313" key="10">
    <source>
        <dbReference type="Proteomes" id="UP000199435"/>
    </source>
</evidence>
<name>A0A1C3V6P8_9HYPH</name>
<evidence type="ECO:0000256" key="7">
    <source>
        <dbReference type="ARBA" id="ARBA00023136"/>
    </source>
</evidence>